<protein>
    <submittedName>
        <fullName evidence="2">PPUP963</fullName>
    </submittedName>
</protein>
<name>A0A0S7EIK6_9TELE</name>
<sequence>QNSKQHILQEKLKMLRRKCILDRKNPTLESSTMNLDREVIETQTLLQKSQKENQQLKNQLEKVKIRLAETIQNSIENKTKFEKDLLRIKEDYMKLKMEREDVLTKTEEPQKHYTVMTENWNTD</sequence>
<keyword evidence="1" id="KW-0175">Coiled coil</keyword>
<organism evidence="2">
    <name type="scientific">Poeciliopsis prolifica</name>
    <name type="common">blackstripe livebearer</name>
    <dbReference type="NCBI Taxonomy" id="188132"/>
    <lineage>
        <taxon>Eukaryota</taxon>
        <taxon>Metazoa</taxon>
        <taxon>Chordata</taxon>
        <taxon>Craniata</taxon>
        <taxon>Vertebrata</taxon>
        <taxon>Euteleostomi</taxon>
        <taxon>Actinopterygii</taxon>
        <taxon>Neopterygii</taxon>
        <taxon>Teleostei</taxon>
        <taxon>Neoteleostei</taxon>
        <taxon>Acanthomorphata</taxon>
        <taxon>Ovalentaria</taxon>
        <taxon>Atherinomorphae</taxon>
        <taxon>Cyprinodontiformes</taxon>
        <taxon>Poeciliidae</taxon>
        <taxon>Poeciliinae</taxon>
        <taxon>Poeciliopsis</taxon>
    </lineage>
</organism>
<proteinExistence type="predicted"/>
<evidence type="ECO:0000256" key="1">
    <source>
        <dbReference type="SAM" id="Coils"/>
    </source>
</evidence>
<feature type="coiled-coil region" evidence="1">
    <location>
        <begin position="39"/>
        <end position="73"/>
    </location>
</feature>
<feature type="non-terminal residue" evidence="2">
    <location>
        <position position="1"/>
    </location>
</feature>
<dbReference type="AlphaFoldDB" id="A0A0S7EIK6"/>
<evidence type="ECO:0000313" key="2">
    <source>
        <dbReference type="EMBL" id="JAO04935.1"/>
    </source>
</evidence>
<accession>A0A0S7EIK6</accession>
<dbReference type="EMBL" id="GBYX01476742">
    <property type="protein sequence ID" value="JAO04935.1"/>
    <property type="molecule type" value="Transcribed_RNA"/>
</dbReference>
<gene>
    <name evidence="2" type="primary">PPUP963</name>
</gene>
<reference evidence="2" key="1">
    <citation type="submission" date="2014-12" db="EMBL/GenBank/DDBJ databases">
        <title>Parallel Evolution in Life History Adaptation Evident in the Tissue-Specific Poeciliopsis prolifica transcriptome.</title>
        <authorList>
            <person name="Jue N.K."/>
            <person name="Foley R.J."/>
            <person name="Obergfell C."/>
            <person name="Reznick D.N."/>
            <person name="O'Neill R.J."/>
            <person name="O'Neill M.J."/>
        </authorList>
    </citation>
    <scope>NUCLEOTIDE SEQUENCE</scope>
</reference>